<dbReference type="RefSeq" id="WP_022421012.1">
    <property type="nucleotide sequence ID" value="NZ_FR898611.1"/>
</dbReference>
<dbReference type="Pfam" id="PF04397">
    <property type="entry name" value="LytTR"/>
    <property type="match status" value="1"/>
</dbReference>
<dbReference type="InterPro" id="IPR007492">
    <property type="entry name" value="LytTR_DNA-bd_dom"/>
</dbReference>
<proteinExistence type="predicted"/>
<protein>
    <submittedName>
        <fullName evidence="2">LytTr DNA-binding domain protein</fullName>
    </submittedName>
</protein>
<dbReference type="EMBL" id="CBIN010000255">
    <property type="protein sequence ID" value="CDE23428.1"/>
    <property type="molecule type" value="Genomic_DNA"/>
</dbReference>
<accession>R7G9G5</accession>
<evidence type="ECO:0000313" key="3">
    <source>
        <dbReference type="Proteomes" id="UP000018093"/>
    </source>
</evidence>
<keyword evidence="2" id="KW-0238">DNA-binding</keyword>
<comment type="caution">
    <text evidence="2">The sequence shown here is derived from an EMBL/GenBank/DDBJ whole genome shotgun (WGS) entry which is preliminary data.</text>
</comment>
<sequence>MLRVAILETEEVAKDIMFELASAHQKQEFAFHAFRKISELATAQEEKEFHIIVFHQKFEIPRITQSFVLNNPQRIIIYTKEELTECEKIILPFARIFYLNKHHIKEEIARIMPHVERMLSNQEEYMFAYNNVEIPLRIADILYIEKEDKFLVYHTKRGEFRERKSMKVASHDFAKNNFLWIHASYLVNMQHITQMTPDTVYLQKIKLPIARARKNEVSEQIRKYVRLRS</sequence>
<feature type="domain" description="HTH LytTR-type" evidence="1">
    <location>
        <begin position="134"/>
        <end position="223"/>
    </location>
</feature>
<gene>
    <name evidence="2" type="ORF">BN631_01846</name>
</gene>
<organism evidence="2 3">
    <name type="scientific">Amedibacillus dolichus CAG:375</name>
    <dbReference type="NCBI Taxonomy" id="1263076"/>
    <lineage>
        <taxon>Bacteria</taxon>
        <taxon>Bacillati</taxon>
        <taxon>Bacillota</taxon>
        <taxon>Erysipelotrichia</taxon>
        <taxon>Erysipelotrichales</taxon>
        <taxon>Erysipelotrichaceae</taxon>
        <taxon>Amedibacillus</taxon>
    </lineage>
</organism>
<dbReference type="SMART" id="SM00850">
    <property type="entry name" value="LytTR"/>
    <property type="match status" value="1"/>
</dbReference>
<evidence type="ECO:0000313" key="2">
    <source>
        <dbReference type="EMBL" id="CDE23428.1"/>
    </source>
</evidence>
<reference evidence="2" key="1">
    <citation type="submission" date="2012-11" db="EMBL/GenBank/DDBJ databases">
        <title>Dependencies among metagenomic species, viruses, plasmids and units of genetic variation.</title>
        <authorList>
            <person name="Nielsen H.B."/>
            <person name="Almeida M."/>
            <person name="Juncker A.S."/>
            <person name="Rasmussen S."/>
            <person name="Li J."/>
            <person name="Sunagawa S."/>
            <person name="Plichta D."/>
            <person name="Gautier L."/>
            <person name="Le Chatelier E."/>
            <person name="Peletier E."/>
            <person name="Bonde I."/>
            <person name="Nielsen T."/>
            <person name="Manichanh C."/>
            <person name="Arumugam M."/>
            <person name="Batto J."/>
            <person name="Santos M.B.Q.D."/>
            <person name="Blom N."/>
            <person name="Borruel N."/>
            <person name="Burgdorf K.S."/>
            <person name="Boumezbeur F."/>
            <person name="Casellas F."/>
            <person name="Dore J."/>
            <person name="Guarner F."/>
            <person name="Hansen T."/>
            <person name="Hildebrand F."/>
            <person name="Kaas R.S."/>
            <person name="Kennedy S."/>
            <person name="Kristiansen K."/>
            <person name="Kultima J.R."/>
            <person name="Leonard P."/>
            <person name="Levenez F."/>
            <person name="Lund O."/>
            <person name="Moumen B."/>
            <person name="Le Paslier D."/>
            <person name="Pons N."/>
            <person name="Pedersen O."/>
            <person name="Prifti E."/>
            <person name="Qin J."/>
            <person name="Raes J."/>
            <person name="Tap J."/>
            <person name="Tims S."/>
            <person name="Ussery D.W."/>
            <person name="Yamada T."/>
            <person name="MetaHit consortium"/>
            <person name="Renault P."/>
            <person name="Sicheritz-Ponten T."/>
            <person name="Bork P."/>
            <person name="Wang J."/>
            <person name="Brunak S."/>
            <person name="Ehrlich S.D."/>
        </authorList>
    </citation>
    <scope>NUCLEOTIDE SEQUENCE [LARGE SCALE GENOMIC DNA]</scope>
</reference>
<dbReference type="GO" id="GO:0003677">
    <property type="term" value="F:DNA binding"/>
    <property type="evidence" value="ECO:0007669"/>
    <property type="project" value="UniProtKB-KW"/>
</dbReference>
<dbReference type="Proteomes" id="UP000018093">
    <property type="component" value="Unassembled WGS sequence"/>
</dbReference>
<dbReference type="Gene3D" id="2.40.50.1020">
    <property type="entry name" value="LytTr DNA-binding domain"/>
    <property type="match status" value="1"/>
</dbReference>
<evidence type="ECO:0000259" key="1">
    <source>
        <dbReference type="PROSITE" id="PS50930"/>
    </source>
</evidence>
<dbReference type="AlphaFoldDB" id="R7G9G5"/>
<dbReference type="PROSITE" id="PS50930">
    <property type="entry name" value="HTH_LYTTR"/>
    <property type="match status" value="1"/>
</dbReference>
<name>R7G9G5_9FIRM</name>